<feature type="domain" description="Thiamine pyrophosphate enzyme TPP-binding" evidence="3">
    <location>
        <begin position="42"/>
        <end position="111"/>
    </location>
</feature>
<dbReference type="Gene3D" id="3.40.50.970">
    <property type="match status" value="1"/>
</dbReference>
<dbReference type="InterPro" id="IPR011766">
    <property type="entry name" value="TPP_enzyme_TPP-bd"/>
</dbReference>
<dbReference type="STRING" id="994479.GCA_000194155_07377"/>
<dbReference type="GO" id="GO:0000287">
    <property type="term" value="F:magnesium ion binding"/>
    <property type="evidence" value="ECO:0007669"/>
    <property type="project" value="UniProtKB-ARBA"/>
</dbReference>
<dbReference type="OrthoDB" id="2443624at2"/>
<proteinExistence type="predicted"/>
<keyword evidence="5" id="KW-1185">Reference proteome</keyword>
<sequence length="182" mass="18562">MNVVEAVRAIVDTHPEATLVASLGTATSAVRHVTNDGPHFYFGAAMGSALAGALGLAEAAPHRQVIAVLGDGDFLMGANSLWSLSAYRPTNLLVVVLADGAYSITGGQAIPTPLRLAEVGGALEGLSGAVADSPDALRAELTSLPQPGLIEARITESTWPGPSPFVDPAEVVRSVRNSISVA</sequence>
<name>A0A2N3Y0Y4_SACSN</name>
<accession>A0A2N3Y0Y4</accession>
<evidence type="ECO:0000313" key="5">
    <source>
        <dbReference type="Proteomes" id="UP000233786"/>
    </source>
</evidence>
<protein>
    <submittedName>
        <fullName evidence="4">Thiamine pyrophosphate-dependent enzyme</fullName>
    </submittedName>
</protein>
<dbReference type="EMBL" id="PJNB01000001">
    <property type="protein sequence ID" value="PKW16588.1"/>
    <property type="molecule type" value="Genomic_DNA"/>
</dbReference>
<gene>
    <name evidence="4" type="ORF">A8926_4430</name>
</gene>
<evidence type="ECO:0000313" key="4">
    <source>
        <dbReference type="EMBL" id="PKW16588.1"/>
    </source>
</evidence>
<keyword evidence="1" id="KW-0210">Decarboxylase</keyword>
<dbReference type="PANTHER" id="PTHR42818">
    <property type="entry name" value="SULFOPYRUVATE DECARBOXYLASE SUBUNIT ALPHA"/>
    <property type="match status" value="1"/>
</dbReference>
<dbReference type="AlphaFoldDB" id="A0A2N3Y0Y4"/>
<dbReference type="Proteomes" id="UP000233786">
    <property type="component" value="Unassembled WGS sequence"/>
</dbReference>
<dbReference type="Pfam" id="PF02775">
    <property type="entry name" value="TPP_enzyme_C"/>
    <property type="match status" value="1"/>
</dbReference>
<evidence type="ECO:0000256" key="1">
    <source>
        <dbReference type="ARBA" id="ARBA00022793"/>
    </source>
</evidence>
<dbReference type="SUPFAM" id="SSF52518">
    <property type="entry name" value="Thiamin diphosphate-binding fold (THDP-binding)"/>
    <property type="match status" value="1"/>
</dbReference>
<comment type="caution">
    <text evidence="4">The sequence shown here is derived from an EMBL/GenBank/DDBJ whole genome shotgun (WGS) entry which is preliminary data.</text>
</comment>
<dbReference type="RefSeq" id="WP_010315046.1">
    <property type="nucleotide sequence ID" value="NZ_CP061007.1"/>
</dbReference>
<keyword evidence="2" id="KW-0456">Lyase</keyword>
<dbReference type="GO" id="GO:0030976">
    <property type="term" value="F:thiamine pyrophosphate binding"/>
    <property type="evidence" value="ECO:0007669"/>
    <property type="project" value="InterPro"/>
</dbReference>
<dbReference type="InterPro" id="IPR051818">
    <property type="entry name" value="TPP_dependent_decarboxylase"/>
</dbReference>
<organism evidence="4 5">
    <name type="scientific">Saccharopolyspora spinosa</name>
    <dbReference type="NCBI Taxonomy" id="60894"/>
    <lineage>
        <taxon>Bacteria</taxon>
        <taxon>Bacillati</taxon>
        <taxon>Actinomycetota</taxon>
        <taxon>Actinomycetes</taxon>
        <taxon>Pseudonocardiales</taxon>
        <taxon>Pseudonocardiaceae</taxon>
        <taxon>Saccharopolyspora</taxon>
    </lineage>
</organism>
<evidence type="ECO:0000256" key="2">
    <source>
        <dbReference type="ARBA" id="ARBA00023239"/>
    </source>
</evidence>
<reference evidence="4" key="1">
    <citation type="submission" date="2017-12" db="EMBL/GenBank/DDBJ databases">
        <title>Sequencing the genomes of 1000 Actinobacteria strains.</title>
        <authorList>
            <person name="Klenk H.-P."/>
        </authorList>
    </citation>
    <scope>NUCLEOTIDE SEQUENCE [LARGE SCALE GENOMIC DNA]</scope>
    <source>
        <strain evidence="4">DSM 44228</strain>
    </source>
</reference>
<evidence type="ECO:0000259" key="3">
    <source>
        <dbReference type="Pfam" id="PF02775"/>
    </source>
</evidence>
<dbReference type="GO" id="GO:0016831">
    <property type="term" value="F:carboxy-lyase activity"/>
    <property type="evidence" value="ECO:0007669"/>
    <property type="project" value="UniProtKB-KW"/>
</dbReference>
<dbReference type="InterPro" id="IPR029061">
    <property type="entry name" value="THDP-binding"/>
</dbReference>
<dbReference type="PANTHER" id="PTHR42818:SF1">
    <property type="entry name" value="SULFOPYRUVATE DECARBOXYLASE"/>
    <property type="match status" value="1"/>
</dbReference>